<feature type="region of interest" description="Disordered" evidence="1">
    <location>
        <begin position="635"/>
        <end position="668"/>
    </location>
</feature>
<accession>A0A7M7IJN4</accession>
<feature type="compositionally biased region" description="Basic and acidic residues" evidence="1">
    <location>
        <begin position="727"/>
        <end position="746"/>
    </location>
</feature>
<dbReference type="GO" id="GO:0000976">
    <property type="term" value="F:transcription cis-regulatory region binding"/>
    <property type="evidence" value="ECO:0007669"/>
    <property type="project" value="TreeGrafter"/>
</dbReference>
<dbReference type="InterPro" id="IPR001025">
    <property type="entry name" value="BAH_dom"/>
</dbReference>
<feature type="region of interest" description="Disordered" evidence="1">
    <location>
        <begin position="291"/>
        <end position="338"/>
    </location>
</feature>
<dbReference type="EnsemblMetazoa" id="XM_026439192">
    <property type="protein sequence ID" value="XP_026294977"/>
    <property type="gene ID" value="LOC100577995"/>
</dbReference>
<feature type="compositionally biased region" description="Gly residues" evidence="1">
    <location>
        <begin position="974"/>
        <end position="985"/>
    </location>
</feature>
<feature type="domain" description="BAH" evidence="2">
    <location>
        <begin position="1635"/>
        <end position="1786"/>
    </location>
</feature>
<feature type="region of interest" description="Disordered" evidence="1">
    <location>
        <begin position="448"/>
        <end position="539"/>
    </location>
</feature>
<feature type="region of interest" description="Disordered" evidence="1">
    <location>
        <begin position="378"/>
        <end position="413"/>
    </location>
</feature>
<reference evidence="5 6" key="2">
    <citation type="submission" date="2025-04" db="UniProtKB">
        <authorList>
            <consortium name="RefSeq"/>
        </authorList>
    </citation>
    <scope>IDENTIFICATION</scope>
    <source>
        <strain evidence="5 6">DH4</strain>
        <tissue evidence="5 6">Whole body</tissue>
    </source>
</reference>
<feature type="region of interest" description="Disordered" evidence="1">
    <location>
        <begin position="141"/>
        <end position="160"/>
    </location>
</feature>
<reference evidence="3" key="1">
    <citation type="submission" date="2021-01" db="UniProtKB">
        <authorList>
            <consortium name="EnsemblMetazoa"/>
        </authorList>
    </citation>
    <scope>IDENTIFICATION</scope>
    <source>
        <strain evidence="3">DH4</strain>
    </source>
</reference>
<feature type="compositionally biased region" description="Basic and acidic residues" evidence="1">
    <location>
        <begin position="1384"/>
        <end position="1395"/>
    </location>
</feature>
<feature type="compositionally biased region" description="Basic residues" evidence="1">
    <location>
        <begin position="250"/>
        <end position="259"/>
    </location>
</feature>
<sequence length="1787" mass="202988">MKPQKKATVARKATKIPTAKKRRSFLEKSISDIRKEKKSKKLEKGEDAKKKLESDKKKSEKTEEKKKIEDKKKIEEKRKEKPEKVDEKKKYIKDYEKKCEKVEEKKLDKTDEKVTDECTYDTEKKKVQKIEEKIKLEKQAMENKRKFEKEEKKKSGKFDDENIEDQSKLLNITEEKDLHEEKIDIICSISKKKFKDEKKKDSKLIKPDIKENMKISVIKDKKSERKKLLDKGTINTKTSLARTKKDSKTKSLQKKGISRKTVLTKKSHLSVVQKFVDKKIKLNRLVKDEETSVSEEDEAMKRTKRKNVNISKNKIMQEKKPKLGKHMKAKLPSKTNKINSTLKKDDKLKIFVEKVISKKKIDTKETEKLLAEHKKIMNKDELNEETHTTDIKSELEEDKDIDKNGKEEQAQLKSQDIKKIVKCTPKINKKIIKKKTVKVQMENNNQLISSAEETSSEESNKQIKVCEDNSNDNISSKQEQIDSENIIDTDLKDEPINGDNISNNALLSESEDESDDETKKNKQKEIKRKERANSPSEHERMRRMRLFGFWNGPKRHRVASLNALAKVHCLYENETGGVYLGGFCKPRPEKEKQKKTKEEKEEQIRKEKEKKLETKIEENIPKRKLRNVPGLRGKHWDMLESSSSSTSSDDECERDKNMEHSKKKIIKRRKKNEEVMDLKDMVVCKRMASLNATAILAASYSDEKNRCGSSFDSSSESEVEIIKKRKQNDSDIEKRKSRQNSEQDEVLKPSNKLVIVNQDTDVTITGVYVNQTRSTHHEGFCSIAGMQYRISSTSHTQTAATAVATELHDQQKLEQPCKSYTPLGALSSMQPPGSQNNHSNMSPRRHSAFSAPHQHGGYYQPAGPLIQHPPTLPPIKGPPPEPTPTPPQNSEGSDDLVATSTTSGGTNSTGIFIQGGGFYRAYCPQYYGTPPQYADLCYPPTYSHPHAHPPPYYKYAPTYRRYFFRQYYGYQESGGGGGPGSGATAGGPAVVDYQPPPPPPGEYPLPPYYGGYPPPPPPPPPPPNPAYLHSQGRPFVDHAAFQGCPCPMQSCPKNVDTGPLIGNGKGAPVVSGPGLSLPPSALVGPPSPARGLAGLAPPHGANAWDTDRVQLNTHRNLNQNQPSVPPSHNLVGGHNHPRNSDCKNKDEKNCSEEKLRKCGCQKHACTSTCEVKLETLSPSEKLAVTTCPSSKFHNFKLENNNVKCESCSMEMGDNLSCVANCNVKCESDYKCDIMKCEQCMKEGQMAILEIDKDSGILLDDKLDADPDVKEELSDVIAIDNENWKKPDYEPTVQETIEETVDIIEKPETEEHPKCQKVTKRKLSLDSLSDSRKKRKVSKRTLSVGSSQDLNNSDFSTRISIPILSFIKKIDNNSDEGVSKKKQSKKDNQNQKRKVENPNCLENAMKKSKTFKQSTINNIPNCVKHAATDNSIMETINNVIQQSLQMTQKRDRKSKNIEKGKKEVNLLSVVKKSTKKIDLVKELTSEKVSKVINKNKHSKSKSENQRTKSRTHEKNRCKGKGKSKTHETKTKDNGKKHESTAKSKTYDIHESTKKPALIKKKRKSTKKLPVKKSSSKVDDCLVGSESLILTRKTFLKPKWSNGWSWEGDPFEAKVYLTNEESAIRRCYASMKHESGDVLRPRDCVLLKSGPRKADLPFVAKIAALWENPDDGEMMFSLLWYYRPEHTEQGRTQYDTEDEVFASRHRDANSVACIEDKCYILTFNEYCRYRKNLRRIEEGLESPGLIVPPGDQLYPRENRQPPIPVPSDMVLFCRRVYDYRGKKLVKNPG</sequence>
<dbReference type="RefSeq" id="XP_016766358.2">
    <property type="nucleotide sequence ID" value="XM_016910869.2"/>
</dbReference>
<feature type="compositionally biased region" description="Basic and acidic residues" evidence="1">
    <location>
        <begin position="42"/>
        <end position="88"/>
    </location>
</feature>
<evidence type="ECO:0000313" key="7">
    <source>
        <dbReference type="RefSeq" id="XP_026294977.1"/>
    </source>
</evidence>
<feature type="region of interest" description="Disordered" evidence="1">
    <location>
        <begin position="586"/>
        <end position="605"/>
    </location>
</feature>
<feature type="compositionally biased region" description="Low complexity" evidence="1">
    <location>
        <begin position="899"/>
        <end position="910"/>
    </location>
</feature>
<feature type="region of interest" description="Disordered" evidence="1">
    <location>
        <begin position="1"/>
        <end position="88"/>
    </location>
</feature>
<dbReference type="RefSeq" id="XP_006557684.2">
    <property type="nucleotide sequence ID" value="XM_006557621.3"/>
</dbReference>
<feature type="region of interest" description="Disordered" evidence="1">
    <location>
        <begin position="704"/>
        <end position="746"/>
    </location>
</feature>
<dbReference type="GO" id="GO:0005677">
    <property type="term" value="C:chromatin silencing complex"/>
    <property type="evidence" value="ECO:0007669"/>
    <property type="project" value="TreeGrafter"/>
</dbReference>
<dbReference type="GO" id="GO:0003682">
    <property type="term" value="F:chromatin binding"/>
    <property type="evidence" value="ECO:0007669"/>
    <property type="project" value="InterPro"/>
</dbReference>
<dbReference type="EnsemblMetazoa" id="XM_006557621">
    <property type="protein sequence ID" value="XP_006557684"/>
    <property type="gene ID" value="LOC100577995"/>
</dbReference>
<feature type="region of interest" description="Disordered" evidence="1">
    <location>
        <begin position="1119"/>
        <end position="1145"/>
    </location>
</feature>
<evidence type="ECO:0000313" key="3">
    <source>
        <dbReference type="EnsemblMetazoa" id="XP_016766358"/>
    </source>
</evidence>
<organism evidence="3">
    <name type="scientific">Apis mellifera</name>
    <name type="common">Honeybee</name>
    <dbReference type="NCBI Taxonomy" id="7460"/>
    <lineage>
        <taxon>Eukaryota</taxon>
        <taxon>Metazoa</taxon>
        <taxon>Ecdysozoa</taxon>
        <taxon>Arthropoda</taxon>
        <taxon>Hexapoda</taxon>
        <taxon>Insecta</taxon>
        <taxon>Pterygota</taxon>
        <taxon>Neoptera</taxon>
        <taxon>Endopterygota</taxon>
        <taxon>Hymenoptera</taxon>
        <taxon>Apocrita</taxon>
        <taxon>Aculeata</taxon>
        <taxon>Apoidea</taxon>
        <taxon>Anthophila</taxon>
        <taxon>Apidae</taxon>
        <taxon>Apis</taxon>
    </lineage>
</organism>
<feature type="compositionally biased region" description="Polar residues" evidence="1">
    <location>
        <begin position="827"/>
        <end position="842"/>
    </location>
</feature>
<feature type="compositionally biased region" description="Basic residues" evidence="1">
    <location>
        <begin position="322"/>
        <end position="331"/>
    </location>
</feature>
<dbReference type="RefSeq" id="XP_026294977.1">
    <property type="nucleotide sequence ID" value="XM_026439192.1"/>
</dbReference>
<evidence type="ECO:0000259" key="2">
    <source>
        <dbReference type="PROSITE" id="PS51038"/>
    </source>
</evidence>
<accession>A0A8B6YU37</accession>
<evidence type="ECO:0000313" key="6">
    <source>
        <dbReference type="RefSeq" id="XP_016766358.2"/>
    </source>
</evidence>
<feature type="region of interest" description="Disordered" evidence="1">
    <location>
        <begin position="974"/>
        <end position="1031"/>
    </location>
</feature>
<dbReference type="Pfam" id="PF01426">
    <property type="entry name" value="BAH"/>
    <property type="match status" value="1"/>
</dbReference>
<dbReference type="PROSITE" id="PS51038">
    <property type="entry name" value="BAH"/>
    <property type="match status" value="1"/>
</dbReference>
<evidence type="ECO:0000313" key="5">
    <source>
        <dbReference type="RefSeq" id="XP_006557684.2"/>
    </source>
</evidence>
<dbReference type="Proteomes" id="UP000005203">
    <property type="component" value="Linkage group LG2"/>
</dbReference>
<accession>A0A7M7GJT5</accession>
<dbReference type="GO" id="GO:0031507">
    <property type="term" value="P:heterochromatin formation"/>
    <property type="evidence" value="ECO:0007669"/>
    <property type="project" value="TreeGrafter"/>
</dbReference>
<accession>A0A8B8GTI7</accession>
<keyword evidence="4" id="KW-1185">Reference proteome</keyword>
<feature type="compositionally biased region" description="Pro residues" evidence="1">
    <location>
        <begin position="870"/>
        <end position="887"/>
    </location>
</feature>
<dbReference type="InterPro" id="IPR053032">
    <property type="entry name" value="BAH_domain-containing"/>
</dbReference>
<feature type="compositionally biased region" description="Basic and acidic residues" evidence="1">
    <location>
        <begin position="517"/>
        <end position="539"/>
    </location>
</feature>
<dbReference type="KEGG" id="ame:100577995"/>
<feature type="region of interest" description="Disordered" evidence="1">
    <location>
        <begin position="1373"/>
        <end position="1403"/>
    </location>
</feature>
<feature type="region of interest" description="Disordered" evidence="1">
    <location>
        <begin position="1326"/>
        <end position="1350"/>
    </location>
</feature>
<feature type="compositionally biased region" description="Basic residues" evidence="1">
    <location>
        <begin position="1"/>
        <end position="23"/>
    </location>
</feature>
<evidence type="ECO:0000256" key="1">
    <source>
        <dbReference type="SAM" id="MobiDB-lite"/>
    </source>
</evidence>
<feature type="compositionally biased region" description="Basic and acidic residues" evidence="1">
    <location>
        <begin position="458"/>
        <end position="467"/>
    </location>
</feature>
<gene>
    <name evidence="5 6 7" type="primary">LOC100577995</name>
</gene>
<dbReference type="GeneID" id="100577995"/>
<feature type="compositionally biased region" description="Basic and acidic residues" evidence="1">
    <location>
        <begin position="24"/>
        <end position="35"/>
    </location>
</feature>
<feature type="compositionally biased region" description="Basic residues" evidence="1">
    <location>
        <begin position="1555"/>
        <end position="1569"/>
    </location>
</feature>
<dbReference type="InterPro" id="IPR043151">
    <property type="entry name" value="BAH_sf"/>
</dbReference>
<evidence type="ECO:0000313" key="4">
    <source>
        <dbReference type="Proteomes" id="UP000005203"/>
    </source>
</evidence>
<name>A0A7M7IJN4_APIME</name>
<dbReference type="PANTHER" id="PTHR46576">
    <property type="entry name" value="BROMO ADJACENT HOMOLOGY DOMAIN-CONTAINING 1 PROTEIN"/>
    <property type="match status" value="1"/>
</dbReference>
<dbReference type="SMART" id="SM00439">
    <property type="entry name" value="BAH"/>
    <property type="match status" value="1"/>
</dbReference>
<dbReference type="PANTHER" id="PTHR46576:SF1">
    <property type="entry name" value="BROMO ADJACENT HOMOLOGY DOMAIN-CONTAINING 1 PROTEIN"/>
    <property type="match status" value="1"/>
</dbReference>
<feature type="region of interest" description="Disordered" evidence="1">
    <location>
        <begin position="239"/>
        <end position="259"/>
    </location>
</feature>
<dbReference type="OrthoDB" id="1922186at2759"/>
<feature type="region of interest" description="Disordered" evidence="1">
    <location>
        <begin position="821"/>
        <end position="910"/>
    </location>
</feature>
<feature type="compositionally biased region" description="Basic and acidic residues" evidence="1">
    <location>
        <begin position="1499"/>
        <end position="1515"/>
    </location>
</feature>
<dbReference type="Gene3D" id="2.30.30.490">
    <property type="match status" value="1"/>
</dbReference>
<feature type="region of interest" description="Disordered" evidence="1">
    <location>
        <begin position="1489"/>
        <end position="1569"/>
    </location>
</feature>
<proteinExistence type="predicted"/>
<feature type="compositionally biased region" description="Basic and acidic residues" evidence="1">
    <location>
        <begin position="1523"/>
        <end position="1552"/>
    </location>
</feature>
<dbReference type="EnsemblMetazoa" id="XM_016910869">
    <property type="protein sequence ID" value="XP_016766358"/>
    <property type="gene ID" value="LOC100577995"/>
</dbReference>
<dbReference type="GO" id="GO:0045892">
    <property type="term" value="P:negative regulation of DNA-templated transcription"/>
    <property type="evidence" value="ECO:0007669"/>
    <property type="project" value="TreeGrafter"/>
</dbReference>
<protein>
    <submittedName>
        <fullName evidence="5 6">Uncharacterized protein LOC100577995 isoform X1</fullName>
    </submittedName>
</protein>
<feature type="compositionally biased region" description="Pro residues" evidence="1">
    <location>
        <begin position="994"/>
        <end position="1025"/>
    </location>
</feature>